<accession>A0A285PHJ0</accession>
<sequence>MPEFARDLSVETGIGVARITGSVSAHDLTDEQISFKAFEFEPNLPEGYDVRKCSAILLVVEGLIALDEVKMDLSIETKALASPCSGQGLDALEWGENGCSVTVGTEDEECLSHRFPGLKLKNKLAIEYGEQSMKLRLSNLGRCRSPSFHFILAENDDPETVEASSWYAVDQPHSLLLEQQ</sequence>
<evidence type="ECO:0000313" key="1">
    <source>
        <dbReference type="EMBL" id="SNZ21200.1"/>
    </source>
</evidence>
<proteinExistence type="predicted"/>
<reference evidence="1 2" key="1">
    <citation type="submission" date="2017-09" db="EMBL/GenBank/DDBJ databases">
        <authorList>
            <person name="Ehlers B."/>
            <person name="Leendertz F.H."/>
        </authorList>
    </citation>
    <scope>NUCLEOTIDE SEQUENCE [LARGE SCALE GENOMIC DNA]</scope>
    <source>
        <strain evidence="1 2">DSM 18289</strain>
    </source>
</reference>
<dbReference type="Proteomes" id="UP000219439">
    <property type="component" value="Unassembled WGS sequence"/>
</dbReference>
<keyword evidence="2" id="KW-1185">Reference proteome</keyword>
<protein>
    <submittedName>
        <fullName evidence="1">Uncharacterized protein</fullName>
    </submittedName>
</protein>
<dbReference type="RefSeq" id="WP_097155582.1">
    <property type="nucleotide sequence ID" value="NZ_OBEL01000007.1"/>
</dbReference>
<name>A0A285PHJ0_9HYPH</name>
<gene>
    <name evidence="1" type="ORF">SAMN06265368_4317</name>
</gene>
<dbReference type="EMBL" id="OBEL01000007">
    <property type="protein sequence ID" value="SNZ21200.1"/>
    <property type="molecule type" value="Genomic_DNA"/>
</dbReference>
<dbReference type="AlphaFoldDB" id="A0A285PHJ0"/>
<dbReference type="OrthoDB" id="270141at2"/>
<organism evidence="1 2">
    <name type="scientific">Cohaesibacter gelatinilyticus</name>
    <dbReference type="NCBI Taxonomy" id="372072"/>
    <lineage>
        <taxon>Bacteria</taxon>
        <taxon>Pseudomonadati</taxon>
        <taxon>Pseudomonadota</taxon>
        <taxon>Alphaproteobacteria</taxon>
        <taxon>Hyphomicrobiales</taxon>
        <taxon>Cohaesibacteraceae</taxon>
    </lineage>
</organism>
<evidence type="ECO:0000313" key="2">
    <source>
        <dbReference type="Proteomes" id="UP000219439"/>
    </source>
</evidence>